<evidence type="ECO:0000256" key="1">
    <source>
        <dbReference type="SAM" id="Phobius"/>
    </source>
</evidence>
<feature type="transmembrane region" description="Helical" evidence="1">
    <location>
        <begin position="7"/>
        <end position="28"/>
    </location>
</feature>
<organism evidence="2 3">
    <name type="scientific">Carex littledalei</name>
    <dbReference type="NCBI Taxonomy" id="544730"/>
    <lineage>
        <taxon>Eukaryota</taxon>
        <taxon>Viridiplantae</taxon>
        <taxon>Streptophyta</taxon>
        <taxon>Embryophyta</taxon>
        <taxon>Tracheophyta</taxon>
        <taxon>Spermatophyta</taxon>
        <taxon>Magnoliopsida</taxon>
        <taxon>Liliopsida</taxon>
        <taxon>Poales</taxon>
        <taxon>Cyperaceae</taxon>
        <taxon>Cyperoideae</taxon>
        <taxon>Cariceae</taxon>
        <taxon>Carex</taxon>
        <taxon>Carex subgen. Euthyceras</taxon>
    </lineage>
</organism>
<protein>
    <submittedName>
        <fullName evidence="2">Membrane magnesium transporter-like protein</fullName>
    </submittedName>
</protein>
<keyword evidence="3" id="KW-1185">Reference proteome</keyword>
<dbReference type="Proteomes" id="UP000623129">
    <property type="component" value="Unassembled WGS sequence"/>
</dbReference>
<gene>
    <name evidence="2" type="ORF">FCM35_KLT21133</name>
</gene>
<evidence type="ECO:0000313" key="2">
    <source>
        <dbReference type="EMBL" id="KAF3334529.1"/>
    </source>
</evidence>
<sequence length="158" mass="17934">MNGILTIFVVVIELLVGLGLCLWAGVAVPTKFLSIVPDSDENRVVSLPDNLDFMIFNHRGKKLDLMDYTIRFAMFCSLTLFTRLVGFETLETRSKFKLNMKSHTHTIMLLPAQNVGKEKVKVGELKGPYAHMFHIIKGMHYASTYYSENDAYIGLAWN</sequence>
<accession>A0A833VV63</accession>
<proteinExistence type="predicted"/>
<keyword evidence="1" id="KW-0812">Transmembrane</keyword>
<feature type="transmembrane region" description="Helical" evidence="1">
    <location>
        <begin position="68"/>
        <end position="87"/>
    </location>
</feature>
<dbReference type="OrthoDB" id="44756at2759"/>
<reference evidence="2" key="1">
    <citation type="submission" date="2020-01" db="EMBL/GenBank/DDBJ databases">
        <title>Genome sequence of Kobresia littledalei, the first chromosome-level genome in the family Cyperaceae.</title>
        <authorList>
            <person name="Qu G."/>
        </authorList>
    </citation>
    <scope>NUCLEOTIDE SEQUENCE</scope>
    <source>
        <strain evidence="2">C.B.Clarke</strain>
        <tissue evidence="2">Leaf</tissue>
    </source>
</reference>
<name>A0A833VV63_9POAL</name>
<dbReference type="EMBL" id="SWLB01000009">
    <property type="protein sequence ID" value="KAF3334529.1"/>
    <property type="molecule type" value="Genomic_DNA"/>
</dbReference>
<comment type="caution">
    <text evidence="2">The sequence shown here is derived from an EMBL/GenBank/DDBJ whole genome shotgun (WGS) entry which is preliminary data.</text>
</comment>
<keyword evidence="1" id="KW-1133">Transmembrane helix</keyword>
<dbReference type="AlphaFoldDB" id="A0A833VV63"/>
<keyword evidence="1" id="KW-0472">Membrane</keyword>
<evidence type="ECO:0000313" key="3">
    <source>
        <dbReference type="Proteomes" id="UP000623129"/>
    </source>
</evidence>